<dbReference type="InterPro" id="IPR023158">
    <property type="entry name" value="YerB-like_sf"/>
</dbReference>
<dbReference type="Gene3D" id="3.50.90.10">
    <property type="entry name" value="YerB-like"/>
    <property type="match status" value="1"/>
</dbReference>
<sequence length="352" mass="37349">MRVRGGAAVAAAMAILLAACAPAVETSPAVDLTYGAQEVRGVAPSPPEDPRPAVAWPLTGTDAAGVSEADLNNPAISVKIENSAEARPQENLQFADVVYEEYVEAGISRLVAVYHSQMPDTVGPIRSMRPMDKNIMGSYQGPLVFSGAQGGFIQQNANAGLVQITQDRGDYGFYRTSDKRAPHNLHGRMADFLEQAGDSPAPPAQWDFAYPDEYATAQVGGETVSSIRIIMSGWAHPSWDWDAESGTWLRSEWDSPHVTTDGTRLSATNVVILRVRIVTNGTGGGSGVPETLLAGESGEGQLISGDKAIDITWAKGGMRDPIVMKADGQEVSLMPGQTWVELIPIASSVTVS</sequence>
<keyword evidence="1" id="KW-0732">Signal</keyword>
<dbReference type="EMBL" id="JAUHPV010000001">
    <property type="protein sequence ID" value="MDN4471396.1"/>
    <property type="molecule type" value="Genomic_DNA"/>
</dbReference>
<name>A0ABT8FWX6_9MICO</name>
<evidence type="ECO:0000313" key="4">
    <source>
        <dbReference type="EMBL" id="MDN4471396.1"/>
    </source>
</evidence>
<dbReference type="Pfam" id="PF17479">
    <property type="entry name" value="DUF3048_C"/>
    <property type="match status" value="1"/>
</dbReference>
<proteinExistence type="predicted"/>
<gene>
    <name evidence="4" type="ORF">QQX04_00130</name>
</gene>
<evidence type="ECO:0000259" key="2">
    <source>
        <dbReference type="Pfam" id="PF11258"/>
    </source>
</evidence>
<reference evidence="4" key="1">
    <citation type="submission" date="2023-06" db="EMBL/GenBank/DDBJ databases">
        <title>SYSU T00b26.</title>
        <authorList>
            <person name="Gao L."/>
            <person name="Fang B.-Z."/>
            <person name="Li W.-J."/>
        </authorList>
    </citation>
    <scope>NUCLEOTIDE SEQUENCE</scope>
    <source>
        <strain evidence="4">SYSU T00b26</strain>
    </source>
</reference>
<dbReference type="InterPro" id="IPR035328">
    <property type="entry name" value="DUF3048_C"/>
</dbReference>
<comment type="caution">
    <text evidence="4">The sequence shown here is derived from an EMBL/GenBank/DDBJ whole genome shotgun (WGS) entry which is preliminary data.</text>
</comment>
<feature type="chain" id="PRO_5046747149" evidence="1">
    <location>
        <begin position="24"/>
        <end position="352"/>
    </location>
</feature>
<evidence type="ECO:0000259" key="3">
    <source>
        <dbReference type="Pfam" id="PF17479"/>
    </source>
</evidence>
<dbReference type="Pfam" id="PF11258">
    <property type="entry name" value="DUF3048"/>
    <property type="match status" value="1"/>
</dbReference>
<accession>A0ABT8FWX6</accession>
<feature type="signal peptide" evidence="1">
    <location>
        <begin position="1"/>
        <end position="23"/>
    </location>
</feature>
<protein>
    <submittedName>
        <fullName evidence="4">DUF3048 domain-containing protein</fullName>
    </submittedName>
</protein>
<dbReference type="RefSeq" id="WP_301125998.1">
    <property type="nucleotide sequence ID" value="NZ_JAUHPV010000001.1"/>
</dbReference>
<dbReference type="SUPFAM" id="SSF159774">
    <property type="entry name" value="YerB-like"/>
    <property type="match status" value="1"/>
</dbReference>
<evidence type="ECO:0000256" key="1">
    <source>
        <dbReference type="SAM" id="SignalP"/>
    </source>
</evidence>
<feature type="domain" description="DUF3048" evidence="2">
    <location>
        <begin position="66"/>
        <end position="197"/>
    </location>
</feature>
<dbReference type="Proteomes" id="UP001172738">
    <property type="component" value="Unassembled WGS sequence"/>
</dbReference>
<keyword evidence="5" id="KW-1185">Reference proteome</keyword>
<feature type="domain" description="DUF3048" evidence="3">
    <location>
        <begin position="234"/>
        <end position="340"/>
    </location>
</feature>
<evidence type="ECO:0000313" key="5">
    <source>
        <dbReference type="Proteomes" id="UP001172738"/>
    </source>
</evidence>
<organism evidence="4 5">
    <name type="scientific">Demequina zhanjiangensis</name>
    <dbReference type="NCBI Taxonomy" id="3051659"/>
    <lineage>
        <taxon>Bacteria</taxon>
        <taxon>Bacillati</taxon>
        <taxon>Actinomycetota</taxon>
        <taxon>Actinomycetes</taxon>
        <taxon>Micrococcales</taxon>
        <taxon>Demequinaceae</taxon>
        <taxon>Demequina</taxon>
    </lineage>
</organism>
<dbReference type="PROSITE" id="PS51257">
    <property type="entry name" value="PROKAR_LIPOPROTEIN"/>
    <property type="match status" value="1"/>
</dbReference>
<dbReference type="InterPro" id="IPR021416">
    <property type="entry name" value="DUF3048_N"/>
</dbReference>